<evidence type="ECO:0000313" key="2">
    <source>
        <dbReference type="EMBL" id="CEM39698.1"/>
    </source>
</evidence>
<reference evidence="2 3" key="1">
    <citation type="submission" date="2014-11" db="EMBL/GenBank/DDBJ databases">
        <authorList>
            <person name="Zhu J."/>
            <person name="Qi W."/>
            <person name="Song R."/>
        </authorList>
    </citation>
    <scope>NUCLEOTIDE SEQUENCE [LARGE SCALE GENOMIC DNA]</scope>
</reference>
<dbReference type="EMBL" id="CDMY01001045">
    <property type="protein sequence ID" value="CEM39698.1"/>
    <property type="molecule type" value="Genomic_DNA"/>
</dbReference>
<dbReference type="VEuPathDB" id="CryptoDB:Vbra_19738"/>
<evidence type="ECO:0000313" key="3">
    <source>
        <dbReference type="Proteomes" id="UP000041254"/>
    </source>
</evidence>
<feature type="domain" description="VOC" evidence="1">
    <location>
        <begin position="5"/>
        <end position="148"/>
    </location>
</feature>
<name>A0A0G4H743_VITBC</name>
<dbReference type="InterPro" id="IPR037523">
    <property type="entry name" value="VOC_core"/>
</dbReference>
<dbReference type="InterPro" id="IPR029068">
    <property type="entry name" value="Glyas_Bleomycin-R_OHBP_Dase"/>
</dbReference>
<gene>
    <name evidence="2" type="ORF">Vbra_19738</name>
</gene>
<dbReference type="Proteomes" id="UP000041254">
    <property type="component" value="Unassembled WGS sequence"/>
</dbReference>
<protein>
    <recommendedName>
        <fullName evidence="1">VOC domain-containing protein</fullName>
    </recommendedName>
</protein>
<dbReference type="InterPro" id="IPR004360">
    <property type="entry name" value="Glyas_Fos-R_dOase_dom"/>
</dbReference>
<dbReference type="AlphaFoldDB" id="A0A0G4H743"/>
<keyword evidence="3" id="KW-1185">Reference proteome</keyword>
<dbReference type="SUPFAM" id="SSF54593">
    <property type="entry name" value="Glyoxalase/Bleomycin resistance protein/Dihydroxybiphenyl dioxygenase"/>
    <property type="match status" value="1"/>
</dbReference>
<evidence type="ECO:0000259" key="1">
    <source>
        <dbReference type="PROSITE" id="PS51819"/>
    </source>
</evidence>
<dbReference type="InParanoid" id="A0A0G4H743"/>
<proteinExistence type="predicted"/>
<accession>A0A0G4H743</accession>
<sequence length="152" mass="16995">MVNHGLNHFTIATPDLKSNIEFYRDVLGLVHGPPLSNTSPGAYMYLPGTDTQPVVHMIDSSKWKDDNNLDFRLDAKPSEPLVADGRAGHRTGGLEHIAFVLDAEDFAPMKQRLVSMSIEHVEGNDNAPQVRQLWFFDPQGIKLELNFVAQDK</sequence>
<dbReference type="PROSITE" id="PS51819">
    <property type="entry name" value="VOC"/>
    <property type="match status" value="1"/>
</dbReference>
<dbReference type="Gene3D" id="3.10.180.10">
    <property type="entry name" value="2,3-Dihydroxybiphenyl 1,2-Dioxygenase, domain 1"/>
    <property type="match status" value="1"/>
</dbReference>
<dbReference type="Pfam" id="PF00903">
    <property type="entry name" value="Glyoxalase"/>
    <property type="match status" value="1"/>
</dbReference>
<organism evidence="2 3">
    <name type="scientific">Vitrella brassicaformis (strain CCMP3155)</name>
    <dbReference type="NCBI Taxonomy" id="1169540"/>
    <lineage>
        <taxon>Eukaryota</taxon>
        <taxon>Sar</taxon>
        <taxon>Alveolata</taxon>
        <taxon>Colpodellida</taxon>
        <taxon>Vitrellaceae</taxon>
        <taxon>Vitrella</taxon>
    </lineage>
</organism>